<accession>A0A0E9TFU8</accession>
<organism evidence="1">
    <name type="scientific">Anguilla anguilla</name>
    <name type="common">European freshwater eel</name>
    <name type="synonym">Muraena anguilla</name>
    <dbReference type="NCBI Taxonomy" id="7936"/>
    <lineage>
        <taxon>Eukaryota</taxon>
        <taxon>Metazoa</taxon>
        <taxon>Chordata</taxon>
        <taxon>Craniata</taxon>
        <taxon>Vertebrata</taxon>
        <taxon>Euteleostomi</taxon>
        <taxon>Actinopterygii</taxon>
        <taxon>Neopterygii</taxon>
        <taxon>Teleostei</taxon>
        <taxon>Anguilliformes</taxon>
        <taxon>Anguillidae</taxon>
        <taxon>Anguilla</taxon>
    </lineage>
</organism>
<protein>
    <submittedName>
        <fullName evidence="1">Uncharacterized protein</fullName>
    </submittedName>
</protein>
<reference evidence="1" key="1">
    <citation type="submission" date="2014-11" db="EMBL/GenBank/DDBJ databases">
        <authorList>
            <person name="Amaro Gonzalez C."/>
        </authorList>
    </citation>
    <scope>NUCLEOTIDE SEQUENCE</scope>
</reference>
<reference evidence="1" key="2">
    <citation type="journal article" date="2015" name="Fish Shellfish Immunol.">
        <title>Early steps in the European eel (Anguilla anguilla)-Vibrio vulnificus interaction in the gills: Role of the RtxA13 toxin.</title>
        <authorList>
            <person name="Callol A."/>
            <person name="Pajuelo D."/>
            <person name="Ebbesson L."/>
            <person name="Teles M."/>
            <person name="MacKenzie S."/>
            <person name="Amaro C."/>
        </authorList>
    </citation>
    <scope>NUCLEOTIDE SEQUENCE</scope>
</reference>
<name>A0A0E9TFU8_ANGAN</name>
<evidence type="ECO:0000313" key="1">
    <source>
        <dbReference type="EMBL" id="JAH51765.1"/>
    </source>
</evidence>
<dbReference type="EMBL" id="GBXM01056812">
    <property type="protein sequence ID" value="JAH51765.1"/>
    <property type="molecule type" value="Transcribed_RNA"/>
</dbReference>
<proteinExistence type="predicted"/>
<sequence>MQGRVSFICVTHWHI</sequence>